<organism evidence="1 2">
    <name type="scientific">Aquipuribacter nitratireducens</name>
    <dbReference type="NCBI Taxonomy" id="650104"/>
    <lineage>
        <taxon>Bacteria</taxon>
        <taxon>Bacillati</taxon>
        <taxon>Actinomycetota</taxon>
        <taxon>Actinomycetes</taxon>
        <taxon>Micrococcales</taxon>
        <taxon>Intrasporangiaceae</taxon>
        <taxon>Aquipuribacter</taxon>
    </lineage>
</organism>
<dbReference type="RefSeq" id="WP_340269579.1">
    <property type="nucleotide sequence ID" value="NZ_JBBEOG010000004.1"/>
</dbReference>
<accession>A0ABW0GPJ3</accession>
<protein>
    <submittedName>
        <fullName evidence="1">Uncharacterized protein</fullName>
    </submittedName>
</protein>
<proteinExistence type="predicted"/>
<gene>
    <name evidence="1" type="ORF">ACFPJ6_12625</name>
</gene>
<dbReference type="EMBL" id="JBHSLD010000009">
    <property type="protein sequence ID" value="MFC5381635.1"/>
    <property type="molecule type" value="Genomic_DNA"/>
</dbReference>
<dbReference type="Proteomes" id="UP001596122">
    <property type="component" value="Unassembled WGS sequence"/>
</dbReference>
<keyword evidence="2" id="KW-1185">Reference proteome</keyword>
<comment type="caution">
    <text evidence="1">The sequence shown here is derived from an EMBL/GenBank/DDBJ whole genome shotgun (WGS) entry which is preliminary data.</text>
</comment>
<sequence>MTPTCDFCQAADAVCEYPVSTGIATTSPVSGRADDRGTRPWAACEACAELVDGDRFGELLERSLAVAPRPDVAGSDPLFGFAKASLREQRADLFAQVALSHGPRRPLGG</sequence>
<evidence type="ECO:0000313" key="1">
    <source>
        <dbReference type="EMBL" id="MFC5381635.1"/>
    </source>
</evidence>
<name>A0ABW0GPJ3_9MICO</name>
<evidence type="ECO:0000313" key="2">
    <source>
        <dbReference type="Proteomes" id="UP001596122"/>
    </source>
</evidence>
<reference evidence="2" key="1">
    <citation type="journal article" date="2019" name="Int. J. Syst. Evol. Microbiol.">
        <title>The Global Catalogue of Microorganisms (GCM) 10K type strain sequencing project: providing services to taxonomists for standard genome sequencing and annotation.</title>
        <authorList>
            <consortium name="The Broad Institute Genomics Platform"/>
            <consortium name="The Broad Institute Genome Sequencing Center for Infectious Disease"/>
            <person name="Wu L."/>
            <person name="Ma J."/>
        </authorList>
    </citation>
    <scope>NUCLEOTIDE SEQUENCE [LARGE SCALE GENOMIC DNA]</scope>
    <source>
        <strain evidence="2">CCUG 43114</strain>
    </source>
</reference>